<dbReference type="HOGENOM" id="CLU_657018_0_0_0"/>
<evidence type="ECO:0008006" key="4">
    <source>
        <dbReference type="Google" id="ProtNLM"/>
    </source>
</evidence>
<dbReference type="RefSeq" id="WP_013629344.1">
    <property type="nucleotide sequence ID" value="NC_015174.1"/>
</dbReference>
<keyword evidence="1" id="KW-0472">Membrane</keyword>
<proteinExistence type="predicted"/>
<sequence>MSSDHRGAKIVLIVLFLGMIWAPLLLSVFQIGIQSESNFAFMERRAAQAYPSTPWSINELSAYPGTFERAFNDHFPLRKYGIEYYGRLCVQVLGTAPRSQLLVGKDGHCFLGSHLDDRSYLAALTPIQRDEEKLPYEVEQIESYGEFLESLPVPAVMVSIPTSHVLDFEHLPDFIQRQADPDALAVPQCVKVMQNTPESIRNRFLLCPIERIRKENARYPLYAEKNFHWHPGRYTWLMASSIAEHFGVEQYEEPRSDVFRYESTTSDLLQFASFSMINRNTEVYRPEMWAELGIGDHKLEEAYPNLPPLAHTRYTVNHNRDLCVLVVGESFTPMLNTDLARYFGEVISVNYNVARFEPEARKWLEGVMRDVQPDYVVFLHHQFFHIFEDFMTDYRATQGIGAAVEQIAVEPESSGVRN</sequence>
<dbReference type="OrthoDB" id="175771at2"/>
<keyword evidence="1" id="KW-0812">Transmembrane</keyword>
<dbReference type="EMBL" id="CP002546">
    <property type="protein sequence ID" value="ADY60623.1"/>
    <property type="molecule type" value="Genomic_DNA"/>
</dbReference>
<gene>
    <name evidence="2" type="ordered locus">Plabr_3026</name>
</gene>
<reference evidence="3" key="1">
    <citation type="submission" date="2011-02" db="EMBL/GenBank/DDBJ databases">
        <title>The complete genome of Planctomyces brasiliensis DSM 5305.</title>
        <authorList>
            <person name="Lucas S."/>
            <person name="Copeland A."/>
            <person name="Lapidus A."/>
            <person name="Bruce D."/>
            <person name="Goodwin L."/>
            <person name="Pitluck S."/>
            <person name="Kyrpides N."/>
            <person name="Mavromatis K."/>
            <person name="Pagani I."/>
            <person name="Ivanova N."/>
            <person name="Ovchinnikova G."/>
            <person name="Lu M."/>
            <person name="Detter J.C."/>
            <person name="Han C."/>
            <person name="Land M."/>
            <person name="Hauser L."/>
            <person name="Markowitz V."/>
            <person name="Cheng J.-F."/>
            <person name="Hugenholtz P."/>
            <person name="Woyke T."/>
            <person name="Wu D."/>
            <person name="Tindall B."/>
            <person name="Pomrenke H.G."/>
            <person name="Brambilla E."/>
            <person name="Klenk H.-P."/>
            <person name="Eisen J.A."/>
        </authorList>
    </citation>
    <scope>NUCLEOTIDE SEQUENCE [LARGE SCALE GENOMIC DNA]</scope>
    <source>
        <strain evidence="3">ATCC 49424 / DSM 5305 / JCM 21570 / NBRC 103401 / IFAM 1448</strain>
    </source>
</reference>
<dbReference type="Proteomes" id="UP000006860">
    <property type="component" value="Chromosome"/>
</dbReference>
<keyword evidence="1" id="KW-1133">Transmembrane helix</keyword>
<name>F0SH82_RUBBR</name>
<evidence type="ECO:0000256" key="1">
    <source>
        <dbReference type="SAM" id="Phobius"/>
    </source>
</evidence>
<evidence type="ECO:0000313" key="3">
    <source>
        <dbReference type="Proteomes" id="UP000006860"/>
    </source>
</evidence>
<feature type="transmembrane region" description="Helical" evidence="1">
    <location>
        <begin position="12"/>
        <end position="33"/>
    </location>
</feature>
<keyword evidence="3" id="KW-1185">Reference proteome</keyword>
<dbReference type="KEGG" id="pbs:Plabr_3026"/>
<evidence type="ECO:0000313" key="2">
    <source>
        <dbReference type="EMBL" id="ADY60623.1"/>
    </source>
</evidence>
<organism evidence="2 3">
    <name type="scientific">Rubinisphaera brasiliensis (strain ATCC 49424 / DSM 5305 / JCM 21570 / IAM 15109 / NBRC 103401 / IFAM 1448)</name>
    <name type="common">Planctomyces brasiliensis</name>
    <dbReference type="NCBI Taxonomy" id="756272"/>
    <lineage>
        <taxon>Bacteria</taxon>
        <taxon>Pseudomonadati</taxon>
        <taxon>Planctomycetota</taxon>
        <taxon>Planctomycetia</taxon>
        <taxon>Planctomycetales</taxon>
        <taxon>Planctomycetaceae</taxon>
        <taxon>Rubinisphaera</taxon>
    </lineage>
</organism>
<dbReference type="AlphaFoldDB" id="F0SH82"/>
<accession>F0SH82</accession>
<dbReference type="STRING" id="756272.Plabr_3026"/>
<protein>
    <recommendedName>
        <fullName evidence="4">AlgX/AlgJ SGNH hydrolase-like domain-containing protein</fullName>
    </recommendedName>
</protein>